<gene>
    <name evidence="1" type="ORF">MM213_12170</name>
</gene>
<accession>A0ABS9VED1</accession>
<evidence type="ECO:0000313" key="2">
    <source>
        <dbReference type="Proteomes" id="UP001165430"/>
    </source>
</evidence>
<dbReference type="EMBL" id="JAKZGO010000009">
    <property type="protein sequence ID" value="MCH7414248.1"/>
    <property type="molecule type" value="Genomic_DNA"/>
</dbReference>
<name>A0ABS9VED1_9BACT</name>
<organism evidence="1 2">
    <name type="scientific">Belliella alkalica</name>
    <dbReference type="NCBI Taxonomy" id="1730871"/>
    <lineage>
        <taxon>Bacteria</taxon>
        <taxon>Pseudomonadati</taxon>
        <taxon>Bacteroidota</taxon>
        <taxon>Cytophagia</taxon>
        <taxon>Cytophagales</taxon>
        <taxon>Cyclobacteriaceae</taxon>
        <taxon>Belliella</taxon>
    </lineage>
</organism>
<sequence>MKQYTQINVNNCKIEFPKKEVKGEFVILNGEEYYKVQNVDQMPPFFMSIVSHSDHWMFIGSNGALSAGRKDEENVLFPYYTDDKILTSQEETGSKTVFRIQNETGFQLWMPFSDRYKGIFGIDRSLYKSRWGNKVIFEEINQDLQLSFSYSWSFSAKFGFVKESNLVNIGTKDVRLEVLDGIQNILPYGVSSQLQLQRSNLVNAYKRNELHKETGLGIFALSSLIVDRAEPSEALKATIAVSLGVNADFVLLSSRQVENFCKSEIIQNEVDVKGISGSYFNGFQSVLVANKHKSWYNFLDINQSQANIRNLIEKLEKDKNAVLTELVEDLASGTSALKQIVAKADGFQLTGDKLSVNRHYSNVLFNVMRGGVFEENYTVEKQDFINYVHEVNIGLVSSNQNFFENLAESIDYDKLQEAAYANGDTDLIRICAEYLPLSFSRRHGDPSRPWNKFSIELQNIDGSPRRAYAGNWRDIFQNWEALAVSFPNFIQGMIFKFLNASSIDGYNPYRVSRTGVDWEVIEEEDPWSYIGYWGDHQLIYLLRLLEVGRNHKCLTMAKVANEPWFVFANVPYRIKSFGGMVDNPQDTIDFDAKINAQANKRFSEFGADGKLVWNSNNEILKSGFLEKIMISWLTKLYNFVPDAGIWMNTQRPEWNDANNALVGNGTSMVTLNYMYKFTNFMKEWIEEEQIKEVVLHQEVSELLYACATILEKYRQNLVNSFDNQARREFVMEMGMEGEKYRSCAYNGFKGLTVTRKVEEIQEIFRNTIAYLEISINNNKRKDGLFHSYNLISFQDDELRIDQLYEMLEGQVAVLTSGMLNPRESLDLLDSMKNSQLYRSDQYSYLLYPNRELKGFLAKNQIAARDISSNLLIAEMIKRNDFRVIEIDAKNNVYFNSDLNNGKILKAKLNLIKSEYQGFEKVCFQQVLDLYENIFNHKAFTGRSGTFFAFEGLGSIYWHMVSKLLLAVNEVLSGTDEIAQLTRGALIDHYYEIRAGIGINKSPEVYGAIPTDPYSHTPAHRGAQQPGMTGQVKEDILNRWAEFGVKVSNGMIHFLPTFLSEYEWLTQSQVFEYISVDGKNESIVVNENELVFTYCQIPIKYIKSFEKKILIHNTDNSKGKLVEGNVLNRIDSLRVFGRNATIKYLEVFV</sequence>
<keyword evidence="2" id="KW-1185">Reference proteome</keyword>
<evidence type="ECO:0000313" key="1">
    <source>
        <dbReference type="EMBL" id="MCH7414248.1"/>
    </source>
</evidence>
<proteinExistence type="predicted"/>
<reference evidence="1" key="1">
    <citation type="submission" date="2022-03" db="EMBL/GenBank/DDBJ databases">
        <title>De novo assembled genomes of Belliella spp. (Cyclobacteriaceae) strains.</title>
        <authorList>
            <person name="Szabo A."/>
            <person name="Korponai K."/>
            <person name="Felfoldi T."/>
        </authorList>
    </citation>
    <scope>NUCLEOTIDE SEQUENCE</scope>
    <source>
        <strain evidence="1">DSM 111903</strain>
    </source>
</reference>
<dbReference type="RefSeq" id="WP_241412638.1">
    <property type="nucleotide sequence ID" value="NZ_JAKZGO010000009.1"/>
</dbReference>
<dbReference type="Proteomes" id="UP001165430">
    <property type="component" value="Unassembled WGS sequence"/>
</dbReference>
<evidence type="ECO:0008006" key="3">
    <source>
        <dbReference type="Google" id="ProtNLM"/>
    </source>
</evidence>
<comment type="caution">
    <text evidence="1">The sequence shown here is derived from an EMBL/GenBank/DDBJ whole genome shotgun (WGS) entry which is preliminary data.</text>
</comment>
<protein>
    <recommendedName>
        <fullName evidence="3">Cellobiose phosphorylase</fullName>
    </recommendedName>
</protein>